<dbReference type="OrthoDB" id="5105065at2759"/>
<accession>A0A9P5LL69</accession>
<dbReference type="Gene3D" id="3.40.50.300">
    <property type="entry name" value="P-loop containing nucleotide triphosphate hydrolases"/>
    <property type="match status" value="1"/>
</dbReference>
<reference evidence="3" key="1">
    <citation type="submission" date="2020-03" db="EMBL/GenBank/DDBJ databases">
        <title>Draft Genome Sequence of Cylindrodendrum hubeiense.</title>
        <authorList>
            <person name="Buettner E."/>
            <person name="Kellner H."/>
        </authorList>
    </citation>
    <scope>NUCLEOTIDE SEQUENCE</scope>
    <source>
        <strain evidence="3">IHI 201604</strain>
    </source>
</reference>
<dbReference type="EMBL" id="JAANBB010000022">
    <property type="protein sequence ID" value="KAF7555302.1"/>
    <property type="molecule type" value="Genomic_DNA"/>
</dbReference>
<name>A0A9P5LL69_9HYPO</name>
<organism evidence="3 4">
    <name type="scientific">Cylindrodendrum hubeiense</name>
    <dbReference type="NCBI Taxonomy" id="595255"/>
    <lineage>
        <taxon>Eukaryota</taxon>
        <taxon>Fungi</taxon>
        <taxon>Dikarya</taxon>
        <taxon>Ascomycota</taxon>
        <taxon>Pezizomycotina</taxon>
        <taxon>Sordariomycetes</taxon>
        <taxon>Hypocreomycetidae</taxon>
        <taxon>Hypocreales</taxon>
        <taxon>Nectriaceae</taxon>
        <taxon>Cylindrodendrum</taxon>
    </lineage>
</organism>
<sequence>MALDPISAVGLAAGILQFIDFTSRLVSVGREITESYDGTTVEHSDIEAVTRNLVDDITPELLDGLKFGTALDQLRMEILKVIPHSPNLPTDWQERFSANLSMMTDQERELYFRSQLLEELSFHDQQEREYRINDAHRNTFHWIFEPPEQSVHRPWSNFESWLQGDNDRLYWITGKAGSGKSTLMKFIVHEDQCLRSLKRWSGNLPLVVTRFYFWNSGSQDQMSQEGLLRSILHDALSQRPQLIPSVLARRWRAFELYGSDKRP</sequence>
<keyword evidence="4" id="KW-1185">Reference proteome</keyword>
<keyword evidence="1" id="KW-0677">Repeat</keyword>
<proteinExistence type="predicted"/>
<dbReference type="PANTHER" id="PTHR10039:SF5">
    <property type="entry name" value="NACHT DOMAIN-CONTAINING PROTEIN"/>
    <property type="match status" value="1"/>
</dbReference>
<evidence type="ECO:0000313" key="3">
    <source>
        <dbReference type="EMBL" id="KAF7555302.1"/>
    </source>
</evidence>
<dbReference type="Pfam" id="PF24883">
    <property type="entry name" value="NPHP3_N"/>
    <property type="match status" value="1"/>
</dbReference>
<dbReference type="AlphaFoldDB" id="A0A9P5LL69"/>
<evidence type="ECO:0000259" key="2">
    <source>
        <dbReference type="Pfam" id="PF24883"/>
    </source>
</evidence>
<dbReference type="InterPro" id="IPR027417">
    <property type="entry name" value="P-loop_NTPase"/>
</dbReference>
<evidence type="ECO:0000256" key="1">
    <source>
        <dbReference type="ARBA" id="ARBA00022737"/>
    </source>
</evidence>
<dbReference type="Proteomes" id="UP000722485">
    <property type="component" value="Unassembled WGS sequence"/>
</dbReference>
<feature type="domain" description="Nephrocystin 3-like N-terminal" evidence="2">
    <location>
        <begin position="156"/>
        <end position="250"/>
    </location>
</feature>
<protein>
    <recommendedName>
        <fullName evidence="2">Nephrocystin 3-like N-terminal domain-containing protein</fullName>
    </recommendedName>
</protein>
<evidence type="ECO:0000313" key="4">
    <source>
        <dbReference type="Proteomes" id="UP000722485"/>
    </source>
</evidence>
<dbReference type="PANTHER" id="PTHR10039">
    <property type="entry name" value="AMELOGENIN"/>
    <property type="match status" value="1"/>
</dbReference>
<gene>
    <name evidence="3" type="ORF">G7Z17_g2296</name>
</gene>
<dbReference type="InterPro" id="IPR056884">
    <property type="entry name" value="NPHP3-like_N"/>
</dbReference>
<comment type="caution">
    <text evidence="3">The sequence shown here is derived from an EMBL/GenBank/DDBJ whole genome shotgun (WGS) entry which is preliminary data.</text>
</comment>